<dbReference type="eggNOG" id="COG5001">
    <property type="taxonomic scope" value="Bacteria"/>
</dbReference>
<keyword evidence="2" id="KW-0175">Coiled coil</keyword>
<dbReference type="SUPFAM" id="SSF55073">
    <property type="entry name" value="Nucleotide cyclase"/>
    <property type="match status" value="1"/>
</dbReference>
<dbReference type="SMART" id="SM00267">
    <property type="entry name" value="GGDEF"/>
    <property type="match status" value="1"/>
</dbReference>
<sequence>MPSPSARTLVSTGRHFLGLIPGVQSAGACEPDLGARIRAERIAVLFANTGAALTGNLLVAVLALVVAFPLMPASLLVSWFAVFMLIALVRGWMAWRYNRWSGDRRPSADVWVRALFFVLAFQSVWWGVFCVLLIHYANPFQAVFAPFIIGGMVAAAVATLGSVRSAYLAFTLPMAVSLVGVLIWQGDHDALFMAGFSIAFEITMIVTVWQVSAIVSRNIELRIQNEHLAGSLAATNEELSEVNRDLAREIEERKRAEARSDFLATHDVLTGLPNRRTQSDRFAQAAARVSRSGGLVAILFVDLDRFKQVNDALGHAAGDRLLCLVSERLRHALRGGDSVCRHGGDEFLVLVGEAADRATIVQVAERILEAVCAPIDLDGQLVQIGCSIGISLYPDDDDAFERLVVHADQALYRAKGQGGYAYRFFAPEPILSTGFGLAAGGGETVV</sequence>
<keyword evidence="3" id="KW-0812">Transmembrane</keyword>
<dbReference type="GO" id="GO:0003824">
    <property type="term" value="F:catalytic activity"/>
    <property type="evidence" value="ECO:0007669"/>
    <property type="project" value="UniProtKB-ARBA"/>
</dbReference>
<comment type="caution">
    <text evidence="5">The sequence shown here is derived from an EMBL/GenBank/DDBJ whole genome shotgun (WGS) entry which is preliminary data.</text>
</comment>
<gene>
    <name evidence="5" type="ORF">ThidrDRAFT_3334</name>
</gene>
<dbReference type="STRING" id="765913.ThidrDRAFT_3334"/>
<evidence type="ECO:0000313" key="5">
    <source>
        <dbReference type="EMBL" id="EGV29142.1"/>
    </source>
</evidence>
<dbReference type="PATRIC" id="fig|765913.3.peg.3401"/>
<evidence type="ECO:0000313" key="6">
    <source>
        <dbReference type="Proteomes" id="UP000004200"/>
    </source>
</evidence>
<dbReference type="InterPro" id="IPR029787">
    <property type="entry name" value="Nucleotide_cyclase"/>
</dbReference>
<feature type="transmembrane region" description="Helical" evidence="3">
    <location>
        <begin position="167"/>
        <end position="184"/>
    </location>
</feature>
<organism evidence="5 6">
    <name type="scientific">Thiorhodococcus drewsii AZ1</name>
    <dbReference type="NCBI Taxonomy" id="765913"/>
    <lineage>
        <taxon>Bacteria</taxon>
        <taxon>Pseudomonadati</taxon>
        <taxon>Pseudomonadota</taxon>
        <taxon>Gammaproteobacteria</taxon>
        <taxon>Chromatiales</taxon>
        <taxon>Chromatiaceae</taxon>
        <taxon>Thiorhodococcus</taxon>
    </lineage>
</organism>
<dbReference type="NCBIfam" id="TIGR00254">
    <property type="entry name" value="GGDEF"/>
    <property type="match status" value="1"/>
</dbReference>
<dbReference type="PANTHER" id="PTHR46663">
    <property type="entry name" value="DIGUANYLATE CYCLASE DGCT-RELATED"/>
    <property type="match status" value="1"/>
</dbReference>
<evidence type="ECO:0000259" key="4">
    <source>
        <dbReference type="PROSITE" id="PS50887"/>
    </source>
</evidence>
<reference evidence="5 6" key="1">
    <citation type="submission" date="2011-06" db="EMBL/GenBank/DDBJ databases">
        <title>The draft genome of Thiorhodococcus drewsii AZ1.</title>
        <authorList>
            <consortium name="US DOE Joint Genome Institute (JGI-PGF)"/>
            <person name="Lucas S."/>
            <person name="Han J."/>
            <person name="Lapidus A."/>
            <person name="Cheng J.-F."/>
            <person name="Goodwin L."/>
            <person name="Pitluck S."/>
            <person name="Peters L."/>
            <person name="Land M.L."/>
            <person name="Hauser L."/>
            <person name="Vogl K."/>
            <person name="Liu Z."/>
            <person name="Imhoff J."/>
            <person name="Thiel V."/>
            <person name="Frigaard N.-U."/>
            <person name="Bryant D.A."/>
            <person name="Woyke T.J."/>
        </authorList>
    </citation>
    <scope>NUCLEOTIDE SEQUENCE [LARGE SCALE GENOMIC DNA]</scope>
    <source>
        <strain evidence="5 6">AZ1</strain>
    </source>
</reference>
<dbReference type="CDD" id="cd01949">
    <property type="entry name" value="GGDEF"/>
    <property type="match status" value="1"/>
</dbReference>
<dbReference type="Gene3D" id="3.30.70.270">
    <property type="match status" value="1"/>
</dbReference>
<evidence type="ECO:0000256" key="1">
    <source>
        <dbReference type="ARBA" id="ARBA00001946"/>
    </source>
</evidence>
<dbReference type="InterPro" id="IPR052163">
    <property type="entry name" value="DGC-Regulatory_Protein"/>
</dbReference>
<keyword evidence="3" id="KW-0472">Membrane</keyword>
<comment type="cofactor">
    <cofactor evidence="1">
        <name>Mg(2+)</name>
        <dbReference type="ChEBI" id="CHEBI:18420"/>
    </cofactor>
</comment>
<evidence type="ECO:0000256" key="3">
    <source>
        <dbReference type="SAM" id="Phobius"/>
    </source>
</evidence>
<feature type="domain" description="GGDEF" evidence="4">
    <location>
        <begin position="294"/>
        <end position="427"/>
    </location>
</feature>
<evidence type="ECO:0000256" key="2">
    <source>
        <dbReference type="SAM" id="Coils"/>
    </source>
</evidence>
<keyword evidence="3" id="KW-1133">Transmembrane helix</keyword>
<feature type="transmembrane region" description="Helical" evidence="3">
    <location>
        <begin position="114"/>
        <end position="137"/>
    </location>
</feature>
<dbReference type="Pfam" id="PF00990">
    <property type="entry name" value="GGDEF"/>
    <property type="match status" value="1"/>
</dbReference>
<keyword evidence="6" id="KW-1185">Reference proteome</keyword>
<dbReference type="PROSITE" id="PS50887">
    <property type="entry name" value="GGDEF"/>
    <property type="match status" value="1"/>
</dbReference>
<dbReference type="RefSeq" id="WP_007042047.1">
    <property type="nucleotide sequence ID" value="NZ_AFWT01000027.1"/>
</dbReference>
<feature type="coiled-coil region" evidence="2">
    <location>
        <begin position="232"/>
        <end position="259"/>
    </location>
</feature>
<name>G2E4X1_9GAMM</name>
<dbReference type="PROSITE" id="PS51257">
    <property type="entry name" value="PROKAR_LIPOPROTEIN"/>
    <property type="match status" value="1"/>
</dbReference>
<dbReference type="InterPro" id="IPR043128">
    <property type="entry name" value="Rev_trsase/Diguanyl_cyclase"/>
</dbReference>
<accession>G2E4X1</accession>
<dbReference type="FunFam" id="3.30.70.270:FF:000001">
    <property type="entry name" value="Diguanylate cyclase domain protein"/>
    <property type="match status" value="1"/>
</dbReference>
<dbReference type="PANTHER" id="PTHR46663:SF2">
    <property type="entry name" value="GGDEF DOMAIN-CONTAINING PROTEIN"/>
    <property type="match status" value="1"/>
</dbReference>
<dbReference type="EMBL" id="AFWT01000027">
    <property type="protein sequence ID" value="EGV29142.1"/>
    <property type="molecule type" value="Genomic_DNA"/>
</dbReference>
<feature type="transmembrane region" description="Helical" evidence="3">
    <location>
        <begin position="143"/>
        <end position="160"/>
    </location>
</feature>
<feature type="transmembrane region" description="Helical" evidence="3">
    <location>
        <begin position="42"/>
        <end position="67"/>
    </location>
</feature>
<dbReference type="InterPro" id="IPR000160">
    <property type="entry name" value="GGDEF_dom"/>
</dbReference>
<protein>
    <submittedName>
        <fullName evidence="5">Diguanylate cyclase</fullName>
    </submittedName>
</protein>
<dbReference type="OrthoDB" id="5623169at2"/>
<feature type="transmembrane region" description="Helical" evidence="3">
    <location>
        <begin position="73"/>
        <end position="93"/>
    </location>
</feature>
<feature type="transmembrane region" description="Helical" evidence="3">
    <location>
        <begin position="190"/>
        <end position="215"/>
    </location>
</feature>
<dbReference type="AlphaFoldDB" id="G2E4X1"/>
<dbReference type="Proteomes" id="UP000004200">
    <property type="component" value="Unassembled WGS sequence"/>
</dbReference>
<proteinExistence type="predicted"/>